<dbReference type="OMA" id="VETSEWM"/>
<keyword evidence="7" id="KW-1185">Reference proteome</keyword>
<dbReference type="InterPro" id="IPR036396">
    <property type="entry name" value="Cyt_P450_sf"/>
</dbReference>
<accession>A0A1B8B6L1</accession>
<dbReference type="Proteomes" id="UP000091967">
    <property type="component" value="Unassembled WGS sequence"/>
</dbReference>
<evidence type="ECO:0000313" key="6">
    <source>
        <dbReference type="EMBL" id="OBS28372.1"/>
    </source>
</evidence>
<name>A0A1B8B6L1_FUSPO</name>
<gene>
    <name evidence="6" type="ORF">FPOA_02311</name>
</gene>
<evidence type="ECO:0000256" key="3">
    <source>
        <dbReference type="ARBA" id="ARBA00022617"/>
    </source>
</evidence>
<protein>
    <recommendedName>
        <fullName evidence="8">Cytochrome P450</fullName>
    </recommendedName>
</protein>
<dbReference type="PANTHER" id="PTHR24305">
    <property type="entry name" value="CYTOCHROME P450"/>
    <property type="match status" value="1"/>
</dbReference>
<dbReference type="PANTHER" id="PTHR24305:SF232">
    <property type="entry name" value="P450, PUTATIVE (EUROFUNG)-RELATED"/>
    <property type="match status" value="1"/>
</dbReference>
<evidence type="ECO:0000313" key="7">
    <source>
        <dbReference type="Proteomes" id="UP000091967"/>
    </source>
</evidence>
<comment type="similarity">
    <text evidence="2">Belongs to the cytochrome P450 family.</text>
</comment>
<dbReference type="Gene3D" id="1.10.630.10">
    <property type="entry name" value="Cytochrome P450"/>
    <property type="match status" value="1"/>
</dbReference>
<reference evidence="6 7" key="1">
    <citation type="submission" date="2016-06" db="EMBL/GenBank/DDBJ databases">
        <title>Living apart together: crosstalk between the core and supernumerary genomes in a fungal plant pathogen.</title>
        <authorList>
            <person name="Vanheule A."/>
            <person name="Audenaert K."/>
            <person name="Warris S."/>
            <person name="Van De Geest H."/>
            <person name="Schijlen E."/>
            <person name="Hofte M."/>
            <person name="De Saeger S."/>
            <person name="Haesaert G."/>
            <person name="Waalwijk C."/>
            <person name="Van Der Lee T."/>
        </authorList>
    </citation>
    <scope>NUCLEOTIDE SEQUENCE [LARGE SCALE GENOMIC DNA]</scope>
    <source>
        <strain evidence="6 7">2516</strain>
    </source>
</reference>
<dbReference type="InterPro" id="IPR001128">
    <property type="entry name" value="Cyt_P450"/>
</dbReference>
<keyword evidence="3" id="KW-0349">Heme</keyword>
<dbReference type="Pfam" id="PF00067">
    <property type="entry name" value="p450"/>
    <property type="match status" value="1"/>
</dbReference>
<evidence type="ECO:0008006" key="8">
    <source>
        <dbReference type="Google" id="ProtNLM"/>
    </source>
</evidence>
<keyword evidence="5" id="KW-0408">Iron</keyword>
<dbReference type="GO" id="GO:0016705">
    <property type="term" value="F:oxidoreductase activity, acting on paired donors, with incorporation or reduction of molecular oxygen"/>
    <property type="evidence" value="ECO:0007669"/>
    <property type="project" value="InterPro"/>
</dbReference>
<dbReference type="InterPro" id="IPR050121">
    <property type="entry name" value="Cytochrome_P450_monoxygenase"/>
</dbReference>
<dbReference type="GO" id="GO:0005506">
    <property type="term" value="F:iron ion binding"/>
    <property type="evidence" value="ECO:0007669"/>
    <property type="project" value="InterPro"/>
</dbReference>
<dbReference type="SUPFAM" id="SSF48264">
    <property type="entry name" value="Cytochrome P450"/>
    <property type="match status" value="1"/>
</dbReference>
<comment type="caution">
    <text evidence="6">The sequence shown here is derived from an EMBL/GenBank/DDBJ whole genome shotgun (WGS) entry which is preliminary data.</text>
</comment>
<dbReference type="AlphaFoldDB" id="A0A1B8B6L1"/>
<proteinExistence type="inferred from homology"/>
<keyword evidence="4" id="KW-0479">Metal-binding</keyword>
<evidence type="ECO:0000256" key="4">
    <source>
        <dbReference type="ARBA" id="ARBA00022723"/>
    </source>
</evidence>
<evidence type="ECO:0000256" key="5">
    <source>
        <dbReference type="ARBA" id="ARBA00023004"/>
    </source>
</evidence>
<dbReference type="GO" id="GO:0004497">
    <property type="term" value="F:monooxygenase activity"/>
    <property type="evidence" value="ECO:0007669"/>
    <property type="project" value="InterPro"/>
</dbReference>
<dbReference type="GO" id="GO:0020037">
    <property type="term" value="F:heme binding"/>
    <property type="evidence" value="ECO:0007669"/>
    <property type="project" value="InterPro"/>
</dbReference>
<comment type="cofactor">
    <cofactor evidence="1">
        <name>heme</name>
        <dbReference type="ChEBI" id="CHEBI:30413"/>
    </cofactor>
</comment>
<dbReference type="EMBL" id="LYXU01000001">
    <property type="protein sequence ID" value="OBS28372.1"/>
    <property type="molecule type" value="Genomic_DNA"/>
</dbReference>
<dbReference type="STRING" id="36050.A0A1B8B6L1"/>
<evidence type="ECO:0000256" key="1">
    <source>
        <dbReference type="ARBA" id="ARBA00001971"/>
    </source>
</evidence>
<evidence type="ECO:0000256" key="2">
    <source>
        <dbReference type="ARBA" id="ARBA00010617"/>
    </source>
</evidence>
<sequence length="400" mass="44877">MLGLTKRPDSLDLFTETDMNKYYAQQELLADVYSTTNVTKYREHVTEVLDRVCDRIKRLNGTKASLMEWMHIIVLECIGEVTFSEGPPKYLDEGSDFGVIEGTLWGRWQWWSVLGLYPRLAVLTQVWPSIFIPIATVFTGLSFPREKSPVPLIPWVVSRIQAMVQSSNEVKTAMPETNLINQLLNANKIDSDLKLDYIKNISRTNFLAGHATMTASVTGCVAGIASRRDLQSQFEIKCRKPEVALENLCQDPLVHASINEGLRLYAGTGANLDRRVPTGGISLHGFYIPGGTDIGTSSAILQTNKKIFGQDAAEFRPERWLSKESSQLSKLDTVNLIWGEPHRRCPGQNLALMLIEMIVPRLFREFDIQVQGPDNLLATAPPFFTTSITGYSVRFLPKSH</sequence>
<organism evidence="6 7">
    <name type="scientific">Fusarium poae</name>
    <dbReference type="NCBI Taxonomy" id="36050"/>
    <lineage>
        <taxon>Eukaryota</taxon>
        <taxon>Fungi</taxon>
        <taxon>Dikarya</taxon>
        <taxon>Ascomycota</taxon>
        <taxon>Pezizomycotina</taxon>
        <taxon>Sordariomycetes</taxon>
        <taxon>Hypocreomycetidae</taxon>
        <taxon>Hypocreales</taxon>
        <taxon>Nectriaceae</taxon>
        <taxon>Fusarium</taxon>
    </lineage>
</organism>